<name>A0A178IP06_9BACT</name>
<dbReference type="GO" id="GO:0009279">
    <property type="term" value="C:cell outer membrane"/>
    <property type="evidence" value="ECO:0007669"/>
    <property type="project" value="UniProtKB-SubCell"/>
</dbReference>
<dbReference type="SUPFAM" id="SSF51126">
    <property type="entry name" value="Pectin lyase-like"/>
    <property type="match status" value="4"/>
</dbReference>
<dbReference type="STRING" id="1184151.AW736_02760"/>
<dbReference type="Pfam" id="PF12951">
    <property type="entry name" value="PATR"/>
    <property type="match status" value="17"/>
</dbReference>
<dbReference type="PANTHER" id="PTHR35037">
    <property type="entry name" value="C-TERMINAL REGION OF AIDA-LIKE PROTEIN"/>
    <property type="match status" value="1"/>
</dbReference>
<dbReference type="Gene3D" id="2.160.20.20">
    <property type="match status" value="1"/>
</dbReference>
<gene>
    <name evidence="10" type="ORF">AW736_02760</name>
</gene>
<comment type="caution">
    <text evidence="10">The sequence shown here is derived from an EMBL/GenBank/DDBJ whole genome shotgun (WGS) entry which is preliminary data.</text>
</comment>
<dbReference type="NCBIfam" id="TIGR02601">
    <property type="entry name" value="autotrns_rpt"/>
    <property type="match status" value="10"/>
</dbReference>
<dbReference type="RefSeq" id="WP_068768748.1">
    <property type="nucleotide sequence ID" value="NZ_KV441839.1"/>
</dbReference>
<sequence length="7137" mass="694070">MKYSNSLAAFLLLAAFAWPLGAPARDIGSGDLDALFGGNDSGNINLTGNVYWDSAYGPNNNRVITIYGNGRTITVNNYAYINATDNNFTFSLSNAIVNNTWGTYRGDYGLFRLYNNNGTKTLNFDGVTFQNFRAANGEASGSVLDVWDGRATVNVGAGGLVIRDSIATGDASAVGIFDHRGNSAGSLTFNGPGTVKFLNNSTQNYGGAMSVSSDGLVAFNADAVFEGNWANNFGGAIDVWGYSGTLRFSGSTLFQNNFIYNTGNAQDQYSRGGAINIGFINGNEVVRFDGVTSFIGNHVITTAGSGNRARAYGGALSGMSNETNARYSYQFNNAVLFRDNFVYSANGEASGGALYFSIPNSSISFAPGSEFTNNYAKNEGGALYFDSGNITFNASDAGNILFQGNRKGASYTGSGTGIKPVAGSGSPSAVYISGNATLNLNATGTGKIEFNDPITTGASSAATVNKTGAGSVVFSNGANDLRAFTNVQGGLFQLINGAGYGVAGSGTITANSGTLAGEGGSILKAARVNVSTGAGGAAWANAGLFIMQTGNFVLGANGALGGSGTLRVTDAAGNLTSITTPSGGGVFFVEASKQGERLGTMGAISTGSLWVASTFTGGGQLVKRGLGTYVSNLASGHTGGTIIREGTFLASVPGANPFAGLGTNTAAGVRFDGPASGTARLLVINNATLPLRTTITDGAAGTIESAGSQLIITTPAYAAGSGGAIYGGANSTLDLAGNIRLAGNRTTGASGHGGAVYLGAGARVNLRSSYADILFNNNAAGGDGGAIYANGDFTLGSAILAGGASLFTSNTAAARGGAIYTTGGFALVLDSGSLVATGNKAGSGNAGGGFLYAGGGTARFDIAAGAVAAIGDASSLAGQADSIAGGAGVGLAKTGGGLLTLWNSSSLGGNATITGGTLALNGILANAAAAIGSTGRVAVSAGGLWKNSGALTVGNSGDGQLLVSGGTVTSASGAIGGAAAASGVVGVSGGGLWQNTGALTVGSAGSLGITGGTVTAATGAISAGGSVSVSAGGLLQHTGGLTVGSDGALSIAGGGVSTGGMYAQGAGGNLALSLIGRNAQDAFITAQSATLSGTLAVSGYNPSGGASVRASDLGIDAILVRTSGGISGDFSVKTGIGAAASLPDYLLAGAFVSGTNYVLGTQLNWYAGGTGANGLFTVGAGDSFDVDVSLAGVAANSAKAWNGQRLIKAGEGELVLSGSNNYGGLTEVYGGTLAITGRTGGNGGDIRGGIVTVGGSGHWNLTGGGDASSQLAIGIFGAGTLAINGGTVAASGGAMLGQESSGAGAATVNGGLWSINKNLVAGVAGAGVVTLASGTVLVRGDSIVSDITGSSGAAVITGGLWDARNNFTINGAGALTLSGGTLATGGTGVIAGGLATINGGGLWSPASLGNTSGTLAIAGSGSAAVGGGYAQGAGGVLGLDLAGGARGAFITAQSATLGGALTVSNYTPATGVAKASQLSVGQVLIHTTNGITGDFATKTGVGAASAADYFFSGAFKLGNDYVLGSQLVWFGGTGMAHGNFTVAPGGVFDLDVALADQSGLGSFTSGWDGKSLTLTAANSGTLKLTAANTHTGVTNVLGGALLLAGGTGSSVGKITAGDSALIDGGTATVSATAWWNIRDNGAGGRLAIGDGGLSIARSGSVTVQRDAVIGEAADTYGTVAVNGGRLNVGEDFILGASGTGALALTGSSSSTSGTVAVTGSTIIGSAAGGVGIATVSNYGHLSAGQTLVVGGSGTGVLALGASGRASAGAGGVIIGNGGTGSGEVLIDDGRLTTTGHIYLGQSFGATGRLTLAGSGAADSAGDFVLGVGGAGALSIENDGRLTTGGAATLGYAGSGTAVIRDGGLWTVAGGFLNGSSGRGALTIQDTGSLTVAGAFTQDAASELDLRLGATRGQFITAQSATLAGKLTVTNFNESLTGTTATQIMSKNVLLIRTQNGFTGDFGTKVIGTPALRPDFITLTTFRADNGVISATGTDYMVGFNLSWFTGTATAHGNFTLPAGIPFENPEADIPITDQSSLGTFASGWDGKSVTITAANVANFVFSNNNTYTGNTLVLGGTLTISGTTRGADGRVGTQTGGRGSVVVSGLWDAASLTVGGMDATGFLAVRPGGSVLMSGSIAIGQGGSLVPVATGTALVEGLMQAGGNLVVGRYGSGALAITGTVRGANTLIGDQQGAGSVNLAAGSLQTGTLTVGNGGAATLNLAAAATADSTRAIIGATGSAAIAGLWRNTGDLALSGTAAAALNLAATGTLANTGAATLAADSSAVIRGLWSNTGGITAAGKLAVLGASGSVRAGGAYASGPASALTLDASGRGLADAFITAASATVGGTITLSNFTPAGGAFADAQAVRSSDKQVLITATAATGTISGYFASGTITGYNPAGLPDYLHGGIYKTADAKQYVAGIDLRWLGDAADGNGRFTLAGGSSFDVNVALADRTGVAFASGWDGKSLTVTSSNAGLLTLSANNTHTGTTTVNGGTLAITGTTTGNAEGVIAQNTGDTATVRVSGTGYWGMTGDLTVGRSGSGWLYIADRARVSVGGNALVDDAYGYVSVGGTGRFDITGGLTVGNDGVGELVNAGTVTVGGDSIIGNSAGATGTAAVNGAGRWDTAGSLHVGKEGAGVLLLSQNARVSSGTVRLGSENGASGSGTVGGSAFWDAGGAFHVGDAGAGALTLAGSGSIHVAGAAGIGSEATGSGTAAVGDSARWNIDSQLRVGDAGSGALTIAERGRVASDGGYIGATGSGAVAISGSGFWDTGRELRVGDAGAGVLTLAGSGSLLTGGTAFIGHAAGATGAVTLGGNALLSAAALHNGRDGSASLIMRDDARITVAGTYAQNAASLLDIHLTGTRDAFVTAQSATLGGSLVVTGFTGTITGTTATQLMANHVYLFRTNNAIEGDFSSKQIGINGAPPDFITPTAYKSSGGIISATGTNYVVGFNLSWLSGTATAHGDFTIVPVTSYLAFDVDHALGDEAGVFASGWDGKSLTVTSSNIGLLTLSASNTYTGTTTVNGGTLAITGWTGGNTAGVVGGSAATNGHATVTGTWAMDNLHVGRNSGTGALVIDANGLVDARAAAYVGRGAGATGTLTVAAGGTLTGATAYIGAGGGFGTASVTGAWRTDELVVGSSSGTGVLAVSAGGRLVTGTHAYLGGRQGADAGNGSVTLSQNALWTVGGNLYNDQPGTGRFTILDSGSVTVGGTYFQGAGSSLDLYLNLARGAYVTAESAVIGGDVSVLGFSGTVGGMSASSLVGSQQTIIRTTTGTIAGEFTSVGATGTTTAMDYLMLGAFKTPDSREYKLGYGLVWYSGTGRAHGNFTLNAGESFDMDEALNAVAAPNASGWDGKSITLTAANRGVLALSASNNYSGTTTVNGGTLAISDWTGANAAGVIGAAAATDGAVLVSGTGLWGMSGGLAVGGSGAGSLTVNGGTVAVAGHSQVGNASTATGSATVNGGLWTTGGTLYVGTDGTGALTVAGGAVRAAALSAGASAGSSGAVTIGGGLLDTTDNINIGAGGAGSLAVTGGTLRAGADLLFGLNGAVGTGSIGGNGLALAGGNVVVGGNGGNGSLAIAGSGSVSATGTYAQNAASTLTLALGGARGAFVTAQSATLSGALIVDGFTGTTSGTKASEAVQTARVLIRAGNAIAGDFDSKTIHGGTSAFDYLVFNTYASGTDYVLGTQLAWNSGTALGHGDFTVASGKFEVDTALADQAPAAGGWDGASLLKAGSGTLVLSATNTHTGNTTVAAGMLVLATPANNSAAALGASDLDIQAGGTARIAPGIAGNFTLSNAVAGEGLFEVSLAGPSSTLAISNNLLTFNFNGAARLSDSVFTLADDHFINATLVSATGNRVIVSAGTNALAGLVLDGGRVDFDTNVPADITSPAFIDVTGTLHLASGTIGVRVPQGGASTAVSQAPLLRQDDGALTKLAASATTTGQTANLRLWDLNTSALVSATQSAAINQAGTHVATGTYGYGLATADASGSNGLYVSYGLRAVDILAGRTLLLDGDTAAPGGSDEFHATIGGSGNLALAATNAITLNAANTYTGTTTITSGTVIAGVNAALGNTARLALAGVGAAFDLNGKAQTIGALDTAAATRLDLAGGTLAVTNGGSIAGALAGTGSLGLGGLVDITSANAAFAASVGVTGTTRLADVAALGNTGTATVAANAELALTSATGALAKTIAGAGNITVGASLATPATSSSVTLTAANTAFTGTWTIAPASALSASSTANLGTADILFDGMFTVTNATAETLGNALSGSGTLVKQNTGNLTISQSNAFTGATTIAGGTLTLENLHGIGAGAVSNNSILDLAAAGDFANNIAGTGTTRVTNNAAVALTGTNTVAAWRIDAGAAATVAQQQNLGAGATRVDGLLDIAAAAPWNYVNTLAGTGTLQVGLGNSANAFAFAATTGSAFQGTVALASSSFALSGNNTAALKNATLRLDAGNRTTVGAGTQQIAGLAIDGGRVDFDTNVPADLTSPAFIDVTGTLDLASGTIGVRVPTGATAYTAPQAPLLQQDDGALTKLASSATTTGNIGGIALLDLNTGALVSATQSAAINQSGARVATGTYGYGLATADAAGANGLYVSYGLLAVDILAGQTLLLDGDTTASGGSEFHARIAGAGNLALAATNAITLAAANTYTGTTTITSGTVIAGVNAALGNTARLALAAAGAAFDLNGKAQTVGALDTAANTRLDLAGGTLAVTNGGTVGGALAGAGTLALGGLAGITTSNAAFAASVGVTGTTTLRSTQALGDTGTLDAAGRVRLENATGALAKTIAGTGTVALAGSSSVALTATNALHGQWRVAQNTALSASSTANLSDADILFDGMFTVANATAETLGNRLSGSGTLVKAAAGTLTISQSNAFAGRTLISAGTLALQDLGGAGAGGITNNAALELAAAGVFANNINGTGTTRVTAGAAAAPVTLAGANQTAWNITGAARVSATANLGAGATRVDGLLDIAAAAPWNYVNALAGTGTLQVGLGNSANAFAFAATAGNAFQGTVALASSSFALSGNNTAALKNATLRLDAGNRTTVGAGTQQIANLAIDGGRMDFDTNVPADITSPAFIDVTGTLHLASGTIGVRIPQAGASTAVSQAPLLRQDDGALTRLAASATTTGQTANLRLWDLNTSALVSATQSAAINQAGTHVATGTYGYGLATADASGTNGLYVSYGLRAVDILAGRTLLLDGDTAAPGGSEFLARIGGSGNLALAATNAITLNAANTYTGTTTVTSGTVIAGVNAALGSTARLALAGAGAAFDLNGKAQTVGALDTAANTRLELAGGTLAVTNTGANSSAIAGALAGTGSLGLGGRVDITGANAAFAASVGVTGTTRLADVAALGNTGAATVAAGAELALINATGALAKTIAGAGAVALVNTSSVAVTATNSTFSGTWNIAAATALGASGTANLGPAAIVNNGKLTLANTAAETLSNALSGSGTFIKTGAGNLTISQSNAFTGDTIVAGGTLTLQDLHGIGTSDITNNATLDIDTGGTFANNLLGTGTTIINPDVILTGSNTLTKWDITGTATATVNSQQNLGSAATNIDGRLNITATTGWNYANALTGTGRLGVDLASSGNAFAFAAATGSAFQGTVALASSSFALSGSNTAALKNATLQLDAGNRTTVGTGTQQIGNLVLNGGTLGFALASSGSAAGVIKTAALDIQDTVIRIDTTGFTSAGGSPLLQQDDGQAIRLIDSAGLAPGSKTVITGTQLIDQTGAQLGAATQSNIVQGGATTASGTYDFAAFASGSGLALDYTLVALDLRAGQTTVLNNDLNNAVLAGADALVATVTGSGNLRIDATGSITLRNTANAYTGTTTVTRGTLVTDSDSALGRTARLVLNAATVVELNNTAQTVVALDTASSSRLDLGTGALAVTNGGTVAGALAGTGSLGLGGRVDITGPNAAFAASVGVTGTTTLRHTQALGDTGAAAVTGALVLDRATGAFAKTIAGDGAVSLVGTSSVALTAANTAFSGTWAIAAATALDAAGTANLGAAAIVDNGKLTLANTAAETFSNALSGSGTLVKTAAGNLTISQSNAFTGATTISGGTLTLENLHGIGAGAVSNNSILDLAATGAFSNNIAGSGTTFVTGNAAVALTGTNTVAALRIDAGAAATVTRQQNLGSGRAQIDGLLDIAATIGWNHANALAGTGTLRVDLGNSGNALAFAAATGNAFQGTVALASSSFALSGNNTAALRNATLRLDAGNRTTVGAGAQQIGALALNGGRIDFGATIPADITSPSLVQAGALDIDTWASGTVGVNLPGLNLPAAVPQLPLLRQDEGSAGTQLVSAAVVTGNVNSLKLVDNATGAQITNAKSAYINQSGQTVANGTYDYGLTDTGTQGSGLYVTYRLTAVDLLANRALTLGQDAPAPAGADNFTARIGGAGSLVIDAVGSITLTDAANSYTGTTTVARGALVAGNDHVLGNTARLALTGAAAAFDLNGKTQAVGAVDTAANSRLELNGGALTIAAGGVINGSLNGAGSLALTGGSLALTTANTGFTAATTIAAPATARITSASGLGSAAITLDGTLQVDTVASGALQNTLAGAGRLHKTGAGSVTIASANTGFNGRADIDAGTLAAARLDSLGVAGINVAAGATFEQANVTGTLQNALTGNGAHRLAGSAITLANASAYGIKNTILDAGSELRLAASGLRFGALHLNGGKLLFATAQPNAAATIDTLGNGGGEITMRVQLDRLVPGVTTAGLISDHLTIANSGGGAHSVFIDTLGTQSPWIKENMAVELITVNSGNADFTLANPGGRIESGFTAFELLQGDGSAHTPLLNKWYLTDRNISHAADAILNTANTLALDWAFALDSLHLRLGDLRSEAGASLGAAVAGSRKPRGNLWMRGRGYGLSAKNDISGLPFKQYSWGLTAGMDLAFQTDTGASLIGLFADTGMINRDFDNGGAGETRSSSFGAYITLVETKSWFVNAIARLDNYTNEFDARAVGDDRVIHGGYKTKGASLSVETGWYRVIRNDGWWIEPSVQAAILRLDGKDYATDPAPGLGAISVRVADSETLQYRARVRFGRQLKDSKWYPYGKFGVAGMNSSGGEIESRDGSPTTLKADFDGVRVEFGFGTSYRVSDFSQVYLDYEYSMSGKYQRPWGINLGYRRLW</sequence>
<keyword evidence="6" id="KW-0472">Membrane</keyword>
<keyword evidence="5 8" id="KW-0732">Signal</keyword>
<evidence type="ECO:0000256" key="8">
    <source>
        <dbReference type="SAM" id="SignalP"/>
    </source>
</evidence>
<evidence type="ECO:0000256" key="5">
    <source>
        <dbReference type="ARBA" id="ARBA00022729"/>
    </source>
</evidence>
<dbReference type="NCBIfam" id="TIGR01376">
    <property type="entry name" value="POMP_repeat"/>
    <property type="match status" value="2"/>
</dbReference>
<proteinExistence type="predicted"/>
<dbReference type="InterPro" id="IPR051551">
    <property type="entry name" value="Autotransporter_adhesion"/>
</dbReference>
<dbReference type="InterPro" id="IPR005546">
    <property type="entry name" value="Autotransporte_beta"/>
</dbReference>
<keyword evidence="11" id="KW-1185">Reference proteome</keyword>
<evidence type="ECO:0000256" key="3">
    <source>
        <dbReference type="ARBA" id="ARBA00004613"/>
    </source>
</evidence>
<feature type="domain" description="Autotransporter" evidence="9">
    <location>
        <begin position="6861"/>
        <end position="7137"/>
    </location>
</feature>
<dbReference type="SUPFAM" id="SSF103515">
    <property type="entry name" value="Autotransporter"/>
    <property type="match status" value="1"/>
</dbReference>
<dbReference type="InterPro" id="IPR013425">
    <property type="entry name" value="Autotrns_rpt"/>
</dbReference>
<comment type="subcellular location">
    <subcellularLocation>
        <location evidence="1">Cell envelope</location>
    </subcellularLocation>
    <subcellularLocation>
        <location evidence="2">Cell outer membrane</location>
    </subcellularLocation>
    <subcellularLocation>
        <location evidence="3">Secreted</location>
    </subcellularLocation>
</comment>
<evidence type="ECO:0000256" key="2">
    <source>
        <dbReference type="ARBA" id="ARBA00004442"/>
    </source>
</evidence>
<dbReference type="EMBL" id="LRRQ01000024">
    <property type="protein sequence ID" value="OAM91512.1"/>
    <property type="molecule type" value="Genomic_DNA"/>
</dbReference>
<dbReference type="InterPro" id="IPR012332">
    <property type="entry name" value="Autotransporter_pectin_lyase_C"/>
</dbReference>
<dbReference type="InterPro" id="IPR006626">
    <property type="entry name" value="PbH1"/>
</dbReference>
<evidence type="ECO:0000256" key="4">
    <source>
        <dbReference type="ARBA" id="ARBA00022525"/>
    </source>
</evidence>
<feature type="chain" id="PRO_5008089173" description="Autotransporter domain-containing protein" evidence="8">
    <location>
        <begin position="25"/>
        <end position="7137"/>
    </location>
</feature>
<dbReference type="PANTHER" id="PTHR35037:SF7">
    <property type="entry name" value="AUTOTRANSPORTER"/>
    <property type="match status" value="1"/>
</dbReference>
<evidence type="ECO:0000256" key="6">
    <source>
        <dbReference type="ARBA" id="ARBA00023136"/>
    </source>
</evidence>
<evidence type="ECO:0000313" key="11">
    <source>
        <dbReference type="Proteomes" id="UP000078486"/>
    </source>
</evidence>
<dbReference type="SMART" id="SM00710">
    <property type="entry name" value="PbH1"/>
    <property type="match status" value="7"/>
</dbReference>
<dbReference type="GO" id="GO:0005576">
    <property type="term" value="C:extracellular region"/>
    <property type="evidence" value="ECO:0007669"/>
    <property type="project" value="UniProtKB-SubCell"/>
</dbReference>
<organism evidence="10 11">
    <name type="scientific">Termitidicoccus mucosus</name>
    <dbReference type="NCBI Taxonomy" id="1184151"/>
    <lineage>
        <taxon>Bacteria</taxon>
        <taxon>Pseudomonadati</taxon>
        <taxon>Verrucomicrobiota</taxon>
        <taxon>Opitutia</taxon>
        <taxon>Opitutales</taxon>
        <taxon>Opitutaceae</taxon>
        <taxon>Termitidicoccus</taxon>
    </lineage>
</organism>
<dbReference type="InterPro" id="IPR003368">
    <property type="entry name" value="POMP_repeat"/>
</dbReference>
<evidence type="ECO:0000256" key="1">
    <source>
        <dbReference type="ARBA" id="ARBA00004196"/>
    </source>
</evidence>
<dbReference type="InterPro" id="IPR036709">
    <property type="entry name" value="Autotransporte_beta_dom_sf"/>
</dbReference>
<protein>
    <recommendedName>
        <fullName evidence="9">Autotransporter domain-containing protein</fullName>
    </recommendedName>
</protein>
<dbReference type="InterPro" id="IPR030895">
    <property type="entry name" value="T5SS_PEPC_rpt"/>
</dbReference>
<dbReference type="InterPro" id="IPR011050">
    <property type="entry name" value="Pectin_lyase_fold/virulence"/>
</dbReference>
<reference evidence="10 11" key="1">
    <citation type="submission" date="2016-01" db="EMBL/GenBank/DDBJ databases">
        <title>High potential of lignocellulose degradation of a new Verrucomicrobia species.</title>
        <authorList>
            <person name="Wang Y."/>
            <person name="Shi Y."/>
            <person name="Qiu Z."/>
            <person name="Liu S."/>
            <person name="Yang H."/>
        </authorList>
    </citation>
    <scope>NUCLEOTIDE SEQUENCE [LARGE SCALE GENOMIC DNA]</scope>
    <source>
        <strain evidence="10 11">TSB47</strain>
    </source>
</reference>
<keyword evidence="7" id="KW-0998">Cell outer membrane</keyword>
<dbReference type="NCBIfam" id="TIGR04393">
    <property type="entry name" value="rpt_T5SS_PEPC"/>
    <property type="match status" value="5"/>
</dbReference>
<dbReference type="SMART" id="SM00869">
    <property type="entry name" value="Autotransporter"/>
    <property type="match status" value="1"/>
</dbReference>
<dbReference type="PROSITE" id="PS51208">
    <property type="entry name" value="AUTOTRANSPORTER"/>
    <property type="match status" value="1"/>
</dbReference>
<evidence type="ECO:0000256" key="7">
    <source>
        <dbReference type="ARBA" id="ARBA00023237"/>
    </source>
</evidence>
<feature type="signal peptide" evidence="8">
    <location>
        <begin position="1"/>
        <end position="24"/>
    </location>
</feature>
<keyword evidence="4" id="KW-0964">Secreted</keyword>
<dbReference type="Proteomes" id="UP000078486">
    <property type="component" value="Unassembled WGS sequence"/>
</dbReference>
<accession>A0A178IP06</accession>
<evidence type="ECO:0000259" key="9">
    <source>
        <dbReference type="PROSITE" id="PS51208"/>
    </source>
</evidence>
<evidence type="ECO:0000313" key="10">
    <source>
        <dbReference type="EMBL" id="OAM91512.1"/>
    </source>
</evidence>